<evidence type="ECO:0000313" key="1">
    <source>
        <dbReference type="EMBL" id="JAH73822.1"/>
    </source>
</evidence>
<organism evidence="1">
    <name type="scientific">Anguilla anguilla</name>
    <name type="common">European freshwater eel</name>
    <name type="synonym">Muraena anguilla</name>
    <dbReference type="NCBI Taxonomy" id="7936"/>
    <lineage>
        <taxon>Eukaryota</taxon>
        <taxon>Metazoa</taxon>
        <taxon>Chordata</taxon>
        <taxon>Craniata</taxon>
        <taxon>Vertebrata</taxon>
        <taxon>Euteleostomi</taxon>
        <taxon>Actinopterygii</taxon>
        <taxon>Neopterygii</taxon>
        <taxon>Teleostei</taxon>
        <taxon>Anguilliformes</taxon>
        <taxon>Anguillidae</taxon>
        <taxon>Anguilla</taxon>
    </lineage>
</organism>
<protein>
    <submittedName>
        <fullName evidence="1">Uncharacterized protein</fullName>
    </submittedName>
</protein>
<sequence length="48" mass="5799">MLLSTHIQYLSLNTQILYRYILILLYQENFKWQPQTACENLFGVNCFI</sequence>
<proteinExistence type="predicted"/>
<name>A0A0E9V708_ANGAN</name>
<dbReference type="EMBL" id="GBXM01034755">
    <property type="protein sequence ID" value="JAH73822.1"/>
    <property type="molecule type" value="Transcribed_RNA"/>
</dbReference>
<reference evidence="1" key="2">
    <citation type="journal article" date="2015" name="Fish Shellfish Immunol.">
        <title>Early steps in the European eel (Anguilla anguilla)-Vibrio vulnificus interaction in the gills: Role of the RtxA13 toxin.</title>
        <authorList>
            <person name="Callol A."/>
            <person name="Pajuelo D."/>
            <person name="Ebbesson L."/>
            <person name="Teles M."/>
            <person name="MacKenzie S."/>
            <person name="Amaro C."/>
        </authorList>
    </citation>
    <scope>NUCLEOTIDE SEQUENCE</scope>
</reference>
<accession>A0A0E9V708</accession>
<reference evidence="1" key="1">
    <citation type="submission" date="2014-11" db="EMBL/GenBank/DDBJ databases">
        <authorList>
            <person name="Amaro Gonzalez C."/>
        </authorList>
    </citation>
    <scope>NUCLEOTIDE SEQUENCE</scope>
</reference>
<dbReference type="AlphaFoldDB" id="A0A0E9V708"/>